<reference evidence="1 2" key="1">
    <citation type="submission" date="2016-02" db="EMBL/GenBank/DDBJ databases">
        <title>Comparative genomic and transcriptomic foundation for Pichia pastoris.</title>
        <authorList>
            <person name="Love K.R."/>
            <person name="Shah K.A."/>
            <person name="Whittaker C.A."/>
            <person name="Wu J."/>
            <person name="Bartlett M.C."/>
            <person name="Ma D."/>
            <person name="Leeson R.L."/>
            <person name="Priest M."/>
            <person name="Young S.K."/>
            <person name="Love J.C."/>
        </authorList>
    </citation>
    <scope>NUCLEOTIDE SEQUENCE [LARGE SCALE GENOMIC DNA]</scope>
    <source>
        <strain evidence="1 2">ATCC 28485</strain>
    </source>
</reference>
<protein>
    <submittedName>
        <fullName evidence="1">BA75_04011T0</fullName>
    </submittedName>
</protein>
<name>A0A1B2JGU1_PICPA</name>
<sequence>MQIKYNVILQDCSLISDSIYKKSTSNAASSQDSFIKTRLIFPLVSHSYRHEVIDPQITESNKNHSRNNLLQEAIDKSGPKNHITCNFDEDNIIIIDFNDDGSEVIKVDSFSNHWQVHSYDVKKWSFVDEVTHEEELYLDIFVRGSESNLVNENIDFTPKGDLNYCNRIFQVFQTRNKQLEGILNLKNA</sequence>
<dbReference type="AlphaFoldDB" id="A0A1B2JGU1"/>
<dbReference type="EMBL" id="CP014586">
    <property type="protein sequence ID" value="ANZ77213.1"/>
    <property type="molecule type" value="Genomic_DNA"/>
</dbReference>
<gene>
    <name evidence="1" type="ORF">ATY40_BA7504011</name>
</gene>
<dbReference type="OrthoDB" id="3993554at2759"/>
<evidence type="ECO:0000313" key="1">
    <source>
        <dbReference type="EMBL" id="ANZ77213.1"/>
    </source>
</evidence>
<organism evidence="1 2">
    <name type="scientific">Komagataella pastoris</name>
    <name type="common">Yeast</name>
    <name type="synonym">Pichia pastoris</name>
    <dbReference type="NCBI Taxonomy" id="4922"/>
    <lineage>
        <taxon>Eukaryota</taxon>
        <taxon>Fungi</taxon>
        <taxon>Dikarya</taxon>
        <taxon>Ascomycota</taxon>
        <taxon>Saccharomycotina</taxon>
        <taxon>Pichiomycetes</taxon>
        <taxon>Pichiales</taxon>
        <taxon>Pichiaceae</taxon>
        <taxon>Komagataella</taxon>
    </lineage>
</organism>
<keyword evidence="2" id="KW-1185">Reference proteome</keyword>
<evidence type="ECO:0000313" key="2">
    <source>
        <dbReference type="Proteomes" id="UP000094565"/>
    </source>
</evidence>
<dbReference type="Proteomes" id="UP000094565">
    <property type="component" value="Chromosome 3"/>
</dbReference>
<proteinExistence type="predicted"/>
<accession>A0A1B2JGU1</accession>